<reference evidence="1" key="1">
    <citation type="submission" date="2019-08" db="EMBL/GenBank/DDBJ databases">
        <authorList>
            <person name="Kucharzyk K."/>
            <person name="Murdoch R.W."/>
            <person name="Higgins S."/>
            <person name="Loffler F."/>
        </authorList>
    </citation>
    <scope>NUCLEOTIDE SEQUENCE</scope>
</reference>
<comment type="caution">
    <text evidence="1">The sequence shown here is derived from an EMBL/GenBank/DDBJ whole genome shotgun (WGS) entry which is preliminary data.</text>
</comment>
<organism evidence="1">
    <name type="scientific">bioreactor metagenome</name>
    <dbReference type="NCBI Taxonomy" id="1076179"/>
    <lineage>
        <taxon>unclassified sequences</taxon>
        <taxon>metagenomes</taxon>
        <taxon>ecological metagenomes</taxon>
    </lineage>
</organism>
<sequence>MNSRAGPVQRKIHLGQVKIRAHFPQPLIDIICAIQLRGNTVLRVGPVPIAAFTLLRFLNQIFLNGMYIFLADFRTILIQTLEKTVLAVRNRLSEGLIVPAVFPALVQRQKIFGHGPLQRVCKETVRTVGHSGLRRPMKG</sequence>
<protein>
    <submittedName>
        <fullName evidence="1">Uncharacterized protein</fullName>
    </submittedName>
</protein>
<gene>
    <name evidence="1" type="ORF">SDC9_107699</name>
</gene>
<accession>A0A645B5Y6</accession>
<proteinExistence type="predicted"/>
<dbReference type="EMBL" id="VSSQ01018018">
    <property type="protein sequence ID" value="MPM60845.1"/>
    <property type="molecule type" value="Genomic_DNA"/>
</dbReference>
<dbReference type="AlphaFoldDB" id="A0A645B5Y6"/>
<evidence type="ECO:0000313" key="1">
    <source>
        <dbReference type="EMBL" id="MPM60845.1"/>
    </source>
</evidence>
<name>A0A645B5Y6_9ZZZZ</name>